<dbReference type="EMBL" id="JAKGAS010000005">
    <property type="protein sequence ID" value="MCF2948537.1"/>
    <property type="molecule type" value="Genomic_DNA"/>
</dbReference>
<organism evidence="2 3">
    <name type="scientific">Paraglaciecola algarum</name>
    <dbReference type="NCBI Taxonomy" id="3050085"/>
    <lineage>
        <taxon>Bacteria</taxon>
        <taxon>Pseudomonadati</taxon>
        <taxon>Pseudomonadota</taxon>
        <taxon>Gammaproteobacteria</taxon>
        <taxon>Alteromonadales</taxon>
        <taxon>Alteromonadaceae</taxon>
        <taxon>Paraglaciecola</taxon>
    </lineage>
</organism>
<proteinExistence type="predicted"/>
<accession>A0ABS9D6E9</accession>
<keyword evidence="1" id="KW-0732">Signal</keyword>
<keyword evidence="3" id="KW-1185">Reference proteome</keyword>
<gene>
    <name evidence="2" type="ORF">L0668_10500</name>
</gene>
<dbReference type="InterPro" id="IPR008972">
    <property type="entry name" value="Cupredoxin"/>
</dbReference>
<dbReference type="SUPFAM" id="SSF49503">
    <property type="entry name" value="Cupredoxins"/>
    <property type="match status" value="1"/>
</dbReference>
<protein>
    <submittedName>
        <fullName evidence="2">Methylamine utilization protein</fullName>
    </submittedName>
</protein>
<dbReference type="CDD" id="cd04221">
    <property type="entry name" value="MauL"/>
    <property type="match status" value="1"/>
</dbReference>
<reference evidence="2 3" key="1">
    <citation type="submission" date="2022-01" db="EMBL/GenBank/DDBJ databases">
        <title>Paraglaciecola sp. G1-23.</title>
        <authorList>
            <person name="Jin M.S."/>
            <person name="Han D.M."/>
            <person name="Kim H.M."/>
            <person name="Jeon C.O."/>
        </authorList>
    </citation>
    <scope>NUCLEOTIDE SEQUENCE [LARGE SCALE GENOMIC DNA]</scope>
    <source>
        <strain evidence="2 3">G1-23</strain>
    </source>
</reference>
<evidence type="ECO:0000256" key="1">
    <source>
        <dbReference type="SAM" id="SignalP"/>
    </source>
</evidence>
<comment type="caution">
    <text evidence="2">The sequence shown here is derived from an EMBL/GenBank/DDBJ whole genome shotgun (WGS) entry which is preliminary data.</text>
</comment>
<dbReference type="Proteomes" id="UP001521137">
    <property type="component" value="Unassembled WGS sequence"/>
</dbReference>
<name>A0ABS9D6E9_9ALTE</name>
<feature type="signal peptide" evidence="1">
    <location>
        <begin position="1"/>
        <end position="19"/>
    </location>
</feature>
<dbReference type="InterPro" id="IPR034242">
    <property type="entry name" value="MauL"/>
</dbReference>
<sequence length="226" mass="25519">MIRLYVLCLLLSVSSLSQAINIKVLDPDGKAVPNVVVYLEVLDSKVNEPQSDTITRAKVGEALMDQVAVMDQIDTQFKPHILAIQKNTLVKFPNSDSVKHHVYSFSKAKTFELQLYKNLQADPLLFSKSGLVVLGCNIHDGMLGYIYVLDTQYFAKTNKLGDAKIELPLGKYQLKVWSPLVRDDVSTLTQVIEVTKKQQLHNINLQKALLPNLYEYEAVDEFSDYE</sequence>
<evidence type="ECO:0000313" key="2">
    <source>
        <dbReference type="EMBL" id="MCF2948537.1"/>
    </source>
</evidence>
<evidence type="ECO:0000313" key="3">
    <source>
        <dbReference type="Proteomes" id="UP001521137"/>
    </source>
</evidence>
<dbReference type="Gene3D" id="2.60.40.420">
    <property type="entry name" value="Cupredoxins - blue copper proteins"/>
    <property type="match status" value="1"/>
</dbReference>
<feature type="chain" id="PRO_5046701813" evidence="1">
    <location>
        <begin position="20"/>
        <end position="226"/>
    </location>
</feature>
<dbReference type="RefSeq" id="WP_235312402.1">
    <property type="nucleotide sequence ID" value="NZ_JAKGAS010000005.1"/>
</dbReference>